<proteinExistence type="predicted"/>
<dbReference type="PANTHER" id="PTHR43434:SF16">
    <property type="entry name" value="BLL8046 PROTEIN"/>
    <property type="match status" value="1"/>
</dbReference>
<organism evidence="1 2">
    <name type="scientific">Methylobacterium oryzae CBMB20</name>
    <dbReference type="NCBI Taxonomy" id="693986"/>
    <lineage>
        <taxon>Bacteria</taxon>
        <taxon>Pseudomonadati</taxon>
        <taxon>Pseudomonadota</taxon>
        <taxon>Alphaproteobacteria</taxon>
        <taxon>Hyphomicrobiales</taxon>
        <taxon>Methylobacteriaceae</taxon>
        <taxon>Methylobacterium</taxon>
    </lineage>
</organism>
<evidence type="ECO:0000313" key="1">
    <source>
        <dbReference type="EMBL" id="AIQ88568.1"/>
    </source>
</evidence>
<dbReference type="InterPro" id="IPR050155">
    <property type="entry name" value="HAD-like_hydrolase_sf"/>
</dbReference>
<dbReference type="InterPro" id="IPR023198">
    <property type="entry name" value="PGP-like_dom2"/>
</dbReference>
<dbReference type="InterPro" id="IPR041492">
    <property type="entry name" value="HAD_2"/>
</dbReference>
<dbReference type="NCBIfam" id="TIGR01549">
    <property type="entry name" value="HAD-SF-IA-v1"/>
    <property type="match status" value="1"/>
</dbReference>
<dbReference type="eggNOG" id="COG0546">
    <property type="taxonomic scope" value="Bacteria"/>
</dbReference>
<dbReference type="InterPro" id="IPR006439">
    <property type="entry name" value="HAD-SF_hydro_IA"/>
</dbReference>
<protein>
    <submittedName>
        <fullName evidence="1">HAD-superfamily hydrolase, subfamily IA</fullName>
    </submittedName>
</protein>
<dbReference type="STRING" id="693986.MOC_0813"/>
<dbReference type="InterPro" id="IPR023214">
    <property type="entry name" value="HAD_sf"/>
</dbReference>
<dbReference type="RefSeq" id="WP_043755750.1">
    <property type="nucleotide sequence ID" value="NZ_CP003811.1"/>
</dbReference>
<sequence length="221" mass="23733">MRAAIFDIDGTLLDSVDLHARAWVEAFAHFGVTTDPAEVRRQIGKGGDELMPVFLSQERIRREGEAIEAYRSDLFKRRYLPDVRPFPGVRPLFERIHEAGLTIALASSGKRTEVDRYTEILGIGDLVDVATSADDADRSKPHPDIFQAALRKLDGVAPDAAHVVGDTPYDAEAAAKAGLPTIGLLCGGFPEADLTAAGCVAIYRDSQDLLAGFASSPLAGT</sequence>
<evidence type="ECO:0000313" key="2">
    <source>
        <dbReference type="Proteomes" id="UP000029492"/>
    </source>
</evidence>
<reference evidence="1 2" key="1">
    <citation type="journal article" date="2014" name="PLoS ONE">
        <title>Genome Information of Methylobacterium oryzae, a Plant-Probiotic Methylotroph in the Phyllosphere.</title>
        <authorList>
            <person name="Kwak M.J."/>
            <person name="Jeong H."/>
            <person name="Madhaiyan M."/>
            <person name="Lee Y."/>
            <person name="Sa T.M."/>
            <person name="Oh T.K."/>
            <person name="Kim J.F."/>
        </authorList>
    </citation>
    <scope>NUCLEOTIDE SEQUENCE [LARGE SCALE GENOMIC DNA]</scope>
    <source>
        <strain evidence="1 2">CBMB20</strain>
    </source>
</reference>
<dbReference type="Pfam" id="PF13419">
    <property type="entry name" value="HAD_2"/>
    <property type="match status" value="1"/>
</dbReference>
<name>A0A089NRU9_9HYPH</name>
<dbReference type="NCBIfam" id="TIGR01509">
    <property type="entry name" value="HAD-SF-IA-v3"/>
    <property type="match status" value="1"/>
</dbReference>
<dbReference type="SFLD" id="SFLDG01135">
    <property type="entry name" value="C1.5.6:_HAD__Beta-PGM__Phospha"/>
    <property type="match status" value="1"/>
</dbReference>
<gene>
    <name evidence="1" type="ORF">MOC_0813</name>
</gene>
<dbReference type="EMBL" id="CP003811">
    <property type="protein sequence ID" value="AIQ88568.1"/>
    <property type="molecule type" value="Genomic_DNA"/>
</dbReference>
<accession>A0A089NRU9</accession>
<dbReference type="SUPFAM" id="SSF56784">
    <property type="entry name" value="HAD-like"/>
    <property type="match status" value="1"/>
</dbReference>
<dbReference type="InterPro" id="IPR036412">
    <property type="entry name" value="HAD-like_sf"/>
</dbReference>
<dbReference type="SFLD" id="SFLDG01129">
    <property type="entry name" value="C1.5:_HAD__Beta-PGM__Phosphata"/>
    <property type="match status" value="1"/>
</dbReference>
<dbReference type="GO" id="GO:0008967">
    <property type="term" value="F:phosphoglycolate phosphatase activity"/>
    <property type="evidence" value="ECO:0007669"/>
    <property type="project" value="TreeGrafter"/>
</dbReference>
<dbReference type="GO" id="GO:0006281">
    <property type="term" value="P:DNA repair"/>
    <property type="evidence" value="ECO:0007669"/>
    <property type="project" value="TreeGrafter"/>
</dbReference>
<dbReference type="Gene3D" id="3.40.50.1000">
    <property type="entry name" value="HAD superfamily/HAD-like"/>
    <property type="match status" value="1"/>
</dbReference>
<dbReference type="Proteomes" id="UP000029492">
    <property type="component" value="Chromosome"/>
</dbReference>
<dbReference type="Gene3D" id="1.10.150.240">
    <property type="entry name" value="Putative phosphatase, domain 2"/>
    <property type="match status" value="1"/>
</dbReference>
<dbReference type="GO" id="GO:0005829">
    <property type="term" value="C:cytosol"/>
    <property type="evidence" value="ECO:0007669"/>
    <property type="project" value="TreeGrafter"/>
</dbReference>
<keyword evidence="1" id="KW-0378">Hydrolase</keyword>
<dbReference type="SFLD" id="SFLDS00003">
    <property type="entry name" value="Haloacid_Dehalogenase"/>
    <property type="match status" value="1"/>
</dbReference>
<keyword evidence="2" id="KW-1185">Reference proteome</keyword>
<dbReference type="PRINTS" id="PR00413">
    <property type="entry name" value="HADHALOGNASE"/>
</dbReference>
<dbReference type="KEGG" id="mor:MOC_0813"/>
<dbReference type="AlphaFoldDB" id="A0A089NRU9"/>
<dbReference type="HOGENOM" id="CLU_045011_19_2_5"/>
<dbReference type="PANTHER" id="PTHR43434">
    <property type="entry name" value="PHOSPHOGLYCOLATE PHOSPHATASE"/>
    <property type="match status" value="1"/>
</dbReference>